<reference evidence="2" key="1">
    <citation type="submission" date="2020-05" db="EMBL/GenBank/DDBJ databases">
        <authorList>
            <person name="Chiriac C."/>
            <person name="Salcher M."/>
            <person name="Ghai R."/>
            <person name="Kavagutti S V."/>
        </authorList>
    </citation>
    <scope>NUCLEOTIDE SEQUENCE</scope>
</reference>
<evidence type="ECO:0000259" key="1">
    <source>
        <dbReference type="PROSITE" id="PS50056"/>
    </source>
</evidence>
<dbReference type="Gene3D" id="3.90.190.10">
    <property type="entry name" value="Protein tyrosine phosphatase superfamily"/>
    <property type="match status" value="1"/>
</dbReference>
<dbReference type="PANTHER" id="PTHR46274">
    <property type="entry name" value="PHOSPHATIDYLINOSITOL PHOSPHATASE"/>
    <property type="match status" value="1"/>
</dbReference>
<dbReference type="SUPFAM" id="SSF52799">
    <property type="entry name" value="(Phosphotyrosine protein) phosphatases II"/>
    <property type="match status" value="1"/>
</dbReference>
<feature type="domain" description="Tyrosine specific protein phosphatases" evidence="1">
    <location>
        <begin position="74"/>
        <end position="150"/>
    </location>
</feature>
<dbReference type="PANTHER" id="PTHR46274:SF6">
    <property type="entry name" value="TYR_PHOSPHATASE_2 DOMAIN-CONTAINING PROTEIN"/>
    <property type="match status" value="1"/>
</dbReference>
<dbReference type="EMBL" id="CAFBMK010000366">
    <property type="protein sequence ID" value="CAB4953109.1"/>
    <property type="molecule type" value="Genomic_DNA"/>
</dbReference>
<organism evidence="2">
    <name type="scientific">freshwater metagenome</name>
    <dbReference type="NCBI Taxonomy" id="449393"/>
    <lineage>
        <taxon>unclassified sequences</taxon>
        <taxon>metagenomes</taxon>
        <taxon>ecological metagenomes</taxon>
    </lineage>
</organism>
<sequence>MSAWFDAYGCDPVREGLVVGAVPRDADDVAVLRSLGVTRVVCLVADEEYGSGDRRAVEAAYDAAGIAEDRVPSEDFGRLPAATLEASSALVADALAAGGTVYLHCRAGWQRSVVTAAAVVGRTTGEAPAEALAVVRSARRDACPLPHQVEDLEAWWAGRSGPGRATDRPV</sequence>
<accession>A0A6J7KF87</accession>
<name>A0A6J7KF87_9ZZZZ</name>
<proteinExistence type="predicted"/>
<evidence type="ECO:0000313" key="2">
    <source>
        <dbReference type="EMBL" id="CAB4953109.1"/>
    </source>
</evidence>
<gene>
    <name evidence="2" type="ORF">UFOPK3564_03603</name>
</gene>
<dbReference type="AlphaFoldDB" id="A0A6J7KF87"/>
<protein>
    <submittedName>
        <fullName evidence="2">Unannotated protein</fullName>
    </submittedName>
</protein>
<dbReference type="PROSITE" id="PS50056">
    <property type="entry name" value="TYR_PHOSPHATASE_2"/>
    <property type="match status" value="1"/>
</dbReference>
<dbReference type="InterPro" id="IPR000387">
    <property type="entry name" value="Tyr_Pase_dom"/>
</dbReference>
<dbReference type="InterPro" id="IPR029021">
    <property type="entry name" value="Prot-tyrosine_phosphatase-like"/>
</dbReference>